<evidence type="ECO:0000313" key="3">
    <source>
        <dbReference type="Proteomes" id="UP000663525"/>
    </source>
</evidence>
<gene>
    <name evidence="2" type="ORF">HSR121_2681</name>
</gene>
<dbReference type="AlphaFoldDB" id="A0A897N3D5"/>
<dbReference type="RefSeq" id="WP_229113473.1">
    <property type="nucleotide sequence ID" value="NZ_CP064787.1"/>
</dbReference>
<reference evidence="2" key="1">
    <citation type="submission" date="2020-11" db="EMBL/GenBank/DDBJ databases">
        <title>Carbohydrate-dependent, anaerobic sulfur respiration: A novel catabolism in halophilic archaea.</title>
        <authorList>
            <person name="Sorokin D.Y."/>
            <person name="Messina E."/>
            <person name="Smedile F."/>
            <person name="La Cono V."/>
            <person name="Hallsworth J.E."/>
            <person name="Yakimov M.M."/>
        </authorList>
    </citation>
    <scope>NUCLEOTIDE SEQUENCE</scope>
    <source>
        <strain evidence="2">HSR12-1</strain>
    </source>
</reference>
<dbReference type="PANTHER" id="PTHR40700">
    <property type="entry name" value="HYPOTHETICAL MEMBRANE PROTEIN, CONSERVED, DUF63 FAMILY"/>
    <property type="match status" value="1"/>
</dbReference>
<dbReference type="GeneID" id="68856227"/>
<feature type="transmembrane region" description="Helical" evidence="1">
    <location>
        <begin position="138"/>
        <end position="159"/>
    </location>
</feature>
<dbReference type="Proteomes" id="UP000663525">
    <property type="component" value="Chromosome"/>
</dbReference>
<feature type="transmembrane region" description="Helical" evidence="1">
    <location>
        <begin position="12"/>
        <end position="33"/>
    </location>
</feature>
<sequence length="286" mass="29728">MPLLPSGLVVPPLAHLAALIVGTVTVTAFLLALEPRVRQRHVLAFTPWMVAGAGAHGLHQLDPTVYPAWAEPLFGAPAVYVTTFVALGSVWAPLAFRASLRTDEDRVARDLGVTGTVALLGLIVFASRQETLVAGEPLWSLAGVVITVPVTLGVYFGMAYFTTDIVARTRLVGGLVIFAHALDGITTAIGIDALGTAERSPLPRAIMDIAGSLPVAETIGVGWLFVVVKLALAVVLVAVFADYLEAEPTRGNLTFAVIIALGLGPAVNNVVLFGLRNSGTVAAIGG</sequence>
<dbReference type="InterPro" id="IPR002749">
    <property type="entry name" value="DUF63"/>
</dbReference>
<name>A0A897N3D5_9EURY</name>
<feature type="transmembrane region" description="Helical" evidence="1">
    <location>
        <begin position="253"/>
        <end position="275"/>
    </location>
</feature>
<feature type="transmembrane region" description="Helical" evidence="1">
    <location>
        <begin position="221"/>
        <end position="241"/>
    </location>
</feature>
<protein>
    <submittedName>
        <fullName evidence="2">Putative membrane protein</fullName>
    </submittedName>
</protein>
<keyword evidence="1" id="KW-0472">Membrane</keyword>
<feature type="transmembrane region" description="Helical" evidence="1">
    <location>
        <begin position="107"/>
        <end position="126"/>
    </location>
</feature>
<proteinExistence type="predicted"/>
<evidence type="ECO:0000313" key="2">
    <source>
        <dbReference type="EMBL" id="QSG07001.1"/>
    </source>
</evidence>
<accession>A0A897N3D5</accession>
<feature type="transmembrane region" description="Helical" evidence="1">
    <location>
        <begin position="42"/>
        <end position="61"/>
    </location>
</feature>
<dbReference type="Pfam" id="PF01889">
    <property type="entry name" value="DUF63"/>
    <property type="match status" value="1"/>
</dbReference>
<keyword evidence="1" id="KW-1133">Transmembrane helix</keyword>
<feature type="transmembrane region" description="Helical" evidence="1">
    <location>
        <begin position="171"/>
        <end position="191"/>
    </location>
</feature>
<evidence type="ECO:0000256" key="1">
    <source>
        <dbReference type="SAM" id="Phobius"/>
    </source>
</evidence>
<dbReference type="EMBL" id="CP064787">
    <property type="protein sequence ID" value="QSG07001.1"/>
    <property type="molecule type" value="Genomic_DNA"/>
</dbReference>
<dbReference type="PANTHER" id="PTHR40700:SF1">
    <property type="entry name" value="DUF63 DOMAIN-CONTAINING PROTEIN"/>
    <property type="match status" value="1"/>
</dbReference>
<feature type="transmembrane region" description="Helical" evidence="1">
    <location>
        <begin position="73"/>
        <end position="95"/>
    </location>
</feature>
<organism evidence="2 3">
    <name type="scientific">Halapricum desulfuricans</name>
    <dbReference type="NCBI Taxonomy" id="2841257"/>
    <lineage>
        <taxon>Archaea</taxon>
        <taxon>Methanobacteriati</taxon>
        <taxon>Methanobacteriota</taxon>
        <taxon>Stenosarchaea group</taxon>
        <taxon>Halobacteria</taxon>
        <taxon>Halobacteriales</taxon>
        <taxon>Haloarculaceae</taxon>
        <taxon>Halapricum</taxon>
    </lineage>
</organism>
<keyword evidence="1" id="KW-0812">Transmembrane</keyword>